<feature type="transmembrane region" description="Helical" evidence="1">
    <location>
        <begin position="155"/>
        <end position="176"/>
    </location>
</feature>
<keyword evidence="1" id="KW-0472">Membrane</keyword>
<evidence type="ECO:0000256" key="1">
    <source>
        <dbReference type="SAM" id="Phobius"/>
    </source>
</evidence>
<accession>A0ABR8A589</accession>
<sequence length="320" mass="34620">MDALLHNPIADMYGPDFLLLYGSVIILITIVCGWFVQDPTKNQSLPLIPSQPDPYEIAYLRSGAVEVVKVAILNLIQRDYLQVSEQLIRRTSKDNLSELQPIEREVLASFSSHPGTKSLESIAAKVQSYCQIYEGQLDNEQLLYNQQWQAANIQVGLIAATIILSLGAYKLFIALGKGRHNVGFLIVMAVLSIMFIIWFASRRSRLSIRGEAYLKQLQQTFAESKTKVKYSLPSAFDYNLVVALFGVEALAGTTYDSYYKIFFPTRFSSSTSRQNNSNGSSCSSSSCGSSCSSSSSCSSGSSCGSSCGGGCGGCGGGCGG</sequence>
<feature type="transmembrane region" description="Helical" evidence="1">
    <location>
        <begin position="182"/>
        <end position="200"/>
    </location>
</feature>
<keyword evidence="1" id="KW-1133">Transmembrane helix</keyword>
<dbReference type="RefSeq" id="WP_190541860.1">
    <property type="nucleotide sequence ID" value="NZ_CAWPNO010000084.1"/>
</dbReference>
<dbReference type="InterPro" id="IPR026467">
    <property type="entry name" value="Ser/Gly_Cys_C_dom"/>
</dbReference>
<keyword evidence="3" id="KW-1185">Reference proteome</keyword>
<dbReference type="EMBL" id="JACJQH010000005">
    <property type="protein sequence ID" value="MBD2194764.1"/>
    <property type="molecule type" value="Genomic_DNA"/>
</dbReference>
<feature type="transmembrane region" description="Helical" evidence="1">
    <location>
        <begin position="17"/>
        <end position="36"/>
    </location>
</feature>
<evidence type="ECO:0000313" key="2">
    <source>
        <dbReference type="EMBL" id="MBD2194764.1"/>
    </source>
</evidence>
<keyword evidence="1" id="KW-0812">Transmembrane</keyword>
<dbReference type="NCBIfam" id="TIGR04222">
    <property type="entry name" value="near_uncomplex"/>
    <property type="match status" value="1"/>
</dbReference>
<evidence type="ECO:0000313" key="3">
    <source>
        <dbReference type="Proteomes" id="UP000658514"/>
    </source>
</evidence>
<organism evidence="2 3">
    <name type="scientific">Calothrix parietina FACHB-288</name>
    <dbReference type="NCBI Taxonomy" id="2692896"/>
    <lineage>
        <taxon>Bacteria</taxon>
        <taxon>Bacillati</taxon>
        <taxon>Cyanobacteriota</taxon>
        <taxon>Cyanophyceae</taxon>
        <taxon>Nostocales</taxon>
        <taxon>Calotrichaceae</taxon>
        <taxon>Calothrix</taxon>
    </lineage>
</organism>
<proteinExistence type="predicted"/>
<gene>
    <name evidence="2" type="ORF">H6G24_04540</name>
</gene>
<protein>
    <submittedName>
        <fullName evidence="2">TIGR04222 domain-containing membrane protein</fullName>
    </submittedName>
</protein>
<dbReference type="Proteomes" id="UP000658514">
    <property type="component" value="Unassembled WGS sequence"/>
</dbReference>
<name>A0ABR8A589_9CYAN</name>
<comment type="caution">
    <text evidence="2">The sequence shown here is derived from an EMBL/GenBank/DDBJ whole genome shotgun (WGS) entry which is preliminary data.</text>
</comment>
<reference evidence="2 3" key="1">
    <citation type="journal article" date="2020" name="ISME J.">
        <title>Comparative genomics reveals insights into cyanobacterial evolution and habitat adaptation.</title>
        <authorList>
            <person name="Chen M.Y."/>
            <person name="Teng W.K."/>
            <person name="Zhao L."/>
            <person name="Hu C.X."/>
            <person name="Zhou Y.K."/>
            <person name="Han B.P."/>
            <person name="Song L.R."/>
            <person name="Shu W.S."/>
        </authorList>
    </citation>
    <scope>NUCLEOTIDE SEQUENCE [LARGE SCALE GENOMIC DNA]</scope>
    <source>
        <strain evidence="2 3">FACHB-288</strain>
    </source>
</reference>